<dbReference type="InterPro" id="IPR032675">
    <property type="entry name" value="LRR_dom_sf"/>
</dbReference>
<dbReference type="OrthoDB" id="2418184at2759"/>
<evidence type="ECO:0000313" key="2">
    <source>
        <dbReference type="Proteomes" id="UP000807716"/>
    </source>
</evidence>
<dbReference type="AlphaFoldDB" id="A0A9P6TWG2"/>
<evidence type="ECO:0000313" key="1">
    <source>
        <dbReference type="EMBL" id="KAG0250145.1"/>
    </source>
</evidence>
<evidence type="ECO:0008006" key="3">
    <source>
        <dbReference type="Google" id="ProtNLM"/>
    </source>
</evidence>
<sequence length="793" mass="90209">MRKRGFDRDEAEITSLRESFLILTDLGLVVSHKLHTYSMPNLPFDCIARAIEWVDGRQDLFKLLTVNRDIFAIAARRLYHDPIKTSTATFNLSIQKMLLLLLSLSPADDECLTHIRMIRGLPVAGTPLSPPPMLNYLSLVKVVRWKDRVMGESHLMDVHEFYDDKLRSSLTWALVGHRLGEIEELEIHVADGERYLANVAKMKNLRMIWTRFGNDHCYKDMHSFSEAMVKAMQLNHGPNLLRECHMIPNPLKQGPEMSTDGNQLREIDISDAQRVLSLLPPPRRPSTLPRPDGSITILDQMFDPYVATIRDMATVTAMGGDLAWGAIFKVYPGLSQAQLLQRFRGLVSLTINPETANGNDENFLAWAACEAEHRYHQSCGRQHVSLIPLQEFVVRYEDENTESTAPRSGSTLAKWKILQDGLLGFSSTLNELHVMYPRSVDGMTDKLFTVPRPLLQLRLLVLREVAIDASVWDQMPNIEVLTIRFSFPLFNLPETETQDDLNGITTPMTVDTTASAMATVRQQSQRQLPEFSPNCPSLRFLHLEDRAINLLDPNCLHHLPNLRGLAMSNYSPARRRIIGGRDSDEAQEILRMLHPIRWTWDWSLPNLTNLKLIGDLNEFEFSFSILRSCPAITSFNLVHRDAACHFPLRAKGILDTPSDNASSSNGHRSQKPSFTCLATVSLGGDWDIEQEELECLIQALPGLRDISIESGHYSEGLDGRELINTTKKHPALSWVNTNVACTTQTISELGLRNYQERYEEERELYGDDYTIPRPRMWIEYCFQGTLTTYFKIN</sequence>
<keyword evidence="2" id="KW-1185">Reference proteome</keyword>
<dbReference type="EMBL" id="JAAAJB010000890">
    <property type="protein sequence ID" value="KAG0250145.1"/>
    <property type="molecule type" value="Genomic_DNA"/>
</dbReference>
<comment type="caution">
    <text evidence="1">The sequence shown here is derived from an EMBL/GenBank/DDBJ whole genome shotgun (WGS) entry which is preliminary data.</text>
</comment>
<reference evidence="1" key="1">
    <citation type="journal article" date="2020" name="Fungal Divers.">
        <title>Resolving the Mortierellaceae phylogeny through synthesis of multi-gene phylogenetics and phylogenomics.</title>
        <authorList>
            <person name="Vandepol N."/>
            <person name="Liber J."/>
            <person name="Desiro A."/>
            <person name="Na H."/>
            <person name="Kennedy M."/>
            <person name="Barry K."/>
            <person name="Grigoriev I.V."/>
            <person name="Miller A.N."/>
            <person name="O'Donnell K."/>
            <person name="Stajich J.E."/>
            <person name="Bonito G."/>
        </authorList>
    </citation>
    <scope>NUCLEOTIDE SEQUENCE</scope>
    <source>
        <strain evidence="1">BC1065</strain>
    </source>
</reference>
<dbReference type="Proteomes" id="UP000807716">
    <property type="component" value="Unassembled WGS sequence"/>
</dbReference>
<name>A0A9P6TWG2_9FUNG</name>
<dbReference type="SUPFAM" id="SSF52047">
    <property type="entry name" value="RNI-like"/>
    <property type="match status" value="1"/>
</dbReference>
<gene>
    <name evidence="1" type="ORF">DFQ27_009555</name>
</gene>
<proteinExistence type="predicted"/>
<dbReference type="Gene3D" id="3.80.10.10">
    <property type="entry name" value="Ribonuclease Inhibitor"/>
    <property type="match status" value="1"/>
</dbReference>
<protein>
    <recommendedName>
        <fullName evidence="3">F-box domain-containing protein</fullName>
    </recommendedName>
</protein>
<organism evidence="1 2">
    <name type="scientific">Actinomortierella ambigua</name>
    <dbReference type="NCBI Taxonomy" id="1343610"/>
    <lineage>
        <taxon>Eukaryota</taxon>
        <taxon>Fungi</taxon>
        <taxon>Fungi incertae sedis</taxon>
        <taxon>Mucoromycota</taxon>
        <taxon>Mortierellomycotina</taxon>
        <taxon>Mortierellomycetes</taxon>
        <taxon>Mortierellales</taxon>
        <taxon>Mortierellaceae</taxon>
        <taxon>Actinomortierella</taxon>
    </lineage>
</organism>
<accession>A0A9P6TWG2</accession>